<dbReference type="SMART" id="SM00829">
    <property type="entry name" value="PKS_ER"/>
    <property type="match status" value="1"/>
</dbReference>
<evidence type="ECO:0000256" key="6">
    <source>
        <dbReference type="ARBA" id="ARBA00023027"/>
    </source>
</evidence>
<dbReference type="Gene3D" id="3.40.50.720">
    <property type="entry name" value="NAD(P)-binding Rossmann-like Domain"/>
    <property type="match status" value="1"/>
</dbReference>
<evidence type="ECO:0000256" key="2">
    <source>
        <dbReference type="ARBA" id="ARBA00008072"/>
    </source>
</evidence>
<evidence type="ECO:0000256" key="1">
    <source>
        <dbReference type="ARBA" id="ARBA00001947"/>
    </source>
</evidence>
<dbReference type="eggNOG" id="COG1064">
    <property type="taxonomic scope" value="Bacteria"/>
</dbReference>
<accession>A0A0H4XJ32</accession>
<dbReference type="KEGG" id="mym:A176_005189"/>
<protein>
    <submittedName>
        <fullName evidence="9">Alcohol dehydrogenase</fullName>
    </submittedName>
</protein>
<keyword evidence="4 7" id="KW-0862">Zinc</keyword>
<dbReference type="InterPro" id="IPR036291">
    <property type="entry name" value="NAD(P)-bd_dom_sf"/>
</dbReference>
<evidence type="ECO:0000256" key="4">
    <source>
        <dbReference type="ARBA" id="ARBA00022833"/>
    </source>
</evidence>
<dbReference type="SUPFAM" id="SSF50129">
    <property type="entry name" value="GroES-like"/>
    <property type="match status" value="1"/>
</dbReference>
<dbReference type="Pfam" id="PF00107">
    <property type="entry name" value="ADH_zinc_N"/>
    <property type="match status" value="1"/>
</dbReference>
<dbReference type="InterPro" id="IPR013149">
    <property type="entry name" value="ADH-like_C"/>
</dbReference>
<evidence type="ECO:0000256" key="5">
    <source>
        <dbReference type="ARBA" id="ARBA00023002"/>
    </source>
</evidence>
<keyword evidence="6" id="KW-0520">NAD</keyword>
<comment type="cofactor">
    <cofactor evidence="1 7">
        <name>Zn(2+)</name>
        <dbReference type="ChEBI" id="CHEBI:29105"/>
    </cofactor>
</comment>
<dbReference type="AlphaFoldDB" id="A0A0H4XJ32"/>
<evidence type="ECO:0000256" key="3">
    <source>
        <dbReference type="ARBA" id="ARBA00022723"/>
    </source>
</evidence>
<dbReference type="Proteomes" id="UP000009026">
    <property type="component" value="Chromosome"/>
</dbReference>
<name>A0A0H4XJ32_9BACT</name>
<keyword evidence="5" id="KW-0560">Oxidoreductase</keyword>
<dbReference type="InterPro" id="IPR002328">
    <property type="entry name" value="ADH_Zn_CS"/>
</dbReference>
<dbReference type="RefSeq" id="WP_002633067.1">
    <property type="nucleotide sequence ID" value="NZ_CP012109.1"/>
</dbReference>
<evidence type="ECO:0000313" key="9">
    <source>
        <dbReference type="EMBL" id="AKQ68277.1"/>
    </source>
</evidence>
<sequence length="338" mass="35838">MARKMKAVQVKQAKGPLEVVERDVPEPGPGQVLIAVDACGVCHSDAITKEGWMPVQYPRVPGHEVVGRIDKAGPGVTAWKAGQHVGVGWHGGHCGQCPACRVGDFVTCDFQQICGISYDGGYAEYMLAPQEALARVPDGMKSEDAAPLLCAGVTTFNSLRNMGAKPGSLVAVQGIGGLGHLAIQFARKLGYRTVAISRGADKRKLAEELGAHEYIDTEKGDVGKALQALGGARVIMMTASSSSLAAAMIGGLGRDGVLLLLGAGTEPIPVTSLQLIMKRQRIQGWPSGIPQDSQDTLDFSVLTGVRSQNEVFPLARAGEAFERMMGNHARFRVVLKMR</sequence>
<dbReference type="GO" id="GO:0005737">
    <property type="term" value="C:cytoplasm"/>
    <property type="evidence" value="ECO:0007669"/>
    <property type="project" value="TreeGrafter"/>
</dbReference>
<dbReference type="CDD" id="cd08296">
    <property type="entry name" value="CAD_like"/>
    <property type="match status" value="1"/>
</dbReference>
<evidence type="ECO:0000313" key="10">
    <source>
        <dbReference type="Proteomes" id="UP000009026"/>
    </source>
</evidence>
<dbReference type="InterPro" id="IPR011032">
    <property type="entry name" value="GroES-like_sf"/>
</dbReference>
<comment type="similarity">
    <text evidence="2 7">Belongs to the zinc-containing alcohol dehydrogenase family.</text>
</comment>
<dbReference type="Gene3D" id="3.90.180.10">
    <property type="entry name" value="Medium-chain alcohol dehydrogenases, catalytic domain"/>
    <property type="match status" value="1"/>
</dbReference>
<gene>
    <name evidence="9" type="ORF">A176_005189</name>
</gene>
<keyword evidence="10" id="KW-1185">Reference proteome</keyword>
<dbReference type="PATRIC" id="fig|1297742.4.peg.5268"/>
<dbReference type="InterPro" id="IPR020843">
    <property type="entry name" value="ER"/>
</dbReference>
<keyword evidence="3 7" id="KW-0479">Metal-binding</keyword>
<dbReference type="PANTHER" id="PTHR42940:SF7">
    <property type="entry name" value="ALCOHOL DEHYDROGENASE-LIKE N-TERMINAL DOMAIN-CONTAINING PROTEIN"/>
    <property type="match status" value="1"/>
</dbReference>
<dbReference type="SUPFAM" id="SSF51735">
    <property type="entry name" value="NAD(P)-binding Rossmann-fold domains"/>
    <property type="match status" value="1"/>
</dbReference>
<reference evidence="9 10" key="1">
    <citation type="journal article" date="2016" name="PLoS ONE">
        <title>Complete Genome Sequence and Comparative Genomics of a Novel Myxobacterium Myxococcus hansupus.</title>
        <authorList>
            <person name="Sharma G."/>
            <person name="Narwani T."/>
            <person name="Subramanian S."/>
        </authorList>
    </citation>
    <scope>NUCLEOTIDE SEQUENCE [LARGE SCALE GENOMIC DNA]</scope>
    <source>
        <strain evidence="10">mixupus</strain>
    </source>
</reference>
<dbReference type="OrthoDB" id="9774952at2"/>
<dbReference type="InterPro" id="IPR013154">
    <property type="entry name" value="ADH-like_N"/>
</dbReference>
<evidence type="ECO:0000256" key="7">
    <source>
        <dbReference type="RuleBase" id="RU361277"/>
    </source>
</evidence>
<proteinExistence type="inferred from homology"/>
<dbReference type="GO" id="GO:0004022">
    <property type="term" value="F:alcohol dehydrogenase (NAD+) activity"/>
    <property type="evidence" value="ECO:0007669"/>
    <property type="project" value="TreeGrafter"/>
</dbReference>
<dbReference type="PROSITE" id="PS00059">
    <property type="entry name" value="ADH_ZINC"/>
    <property type="match status" value="1"/>
</dbReference>
<dbReference type="STRING" id="1297742.A176_005189"/>
<feature type="domain" description="Enoyl reductase (ER)" evidence="8">
    <location>
        <begin position="15"/>
        <end position="335"/>
    </location>
</feature>
<dbReference type="FunFam" id="3.40.50.720:FF:000039">
    <property type="entry name" value="Alcohol dehydrogenase AdhP"/>
    <property type="match status" value="1"/>
</dbReference>
<dbReference type="EMBL" id="CP012109">
    <property type="protein sequence ID" value="AKQ68277.1"/>
    <property type="molecule type" value="Genomic_DNA"/>
</dbReference>
<dbReference type="PANTHER" id="PTHR42940">
    <property type="entry name" value="ALCOHOL DEHYDROGENASE 1-RELATED"/>
    <property type="match status" value="1"/>
</dbReference>
<organism evidence="9 10">
    <name type="scientific">Pseudomyxococcus hansupus</name>
    <dbReference type="NCBI Taxonomy" id="1297742"/>
    <lineage>
        <taxon>Bacteria</taxon>
        <taxon>Pseudomonadati</taxon>
        <taxon>Myxococcota</taxon>
        <taxon>Myxococcia</taxon>
        <taxon>Myxococcales</taxon>
        <taxon>Cystobacterineae</taxon>
        <taxon>Myxococcaceae</taxon>
        <taxon>Pseudomyxococcus</taxon>
    </lineage>
</organism>
<evidence type="ECO:0000259" key="8">
    <source>
        <dbReference type="SMART" id="SM00829"/>
    </source>
</evidence>
<dbReference type="GO" id="GO:0008270">
    <property type="term" value="F:zinc ion binding"/>
    <property type="evidence" value="ECO:0007669"/>
    <property type="project" value="InterPro"/>
</dbReference>
<dbReference type="Pfam" id="PF08240">
    <property type="entry name" value="ADH_N"/>
    <property type="match status" value="1"/>
</dbReference>